<keyword evidence="2" id="KW-0560">Oxidoreductase</keyword>
<dbReference type="Gene3D" id="3.90.1170.50">
    <property type="entry name" value="Aldehyde oxidase/xanthine dehydrogenase, a/b hammerhead"/>
    <property type="match status" value="1"/>
</dbReference>
<dbReference type="GO" id="GO:0016491">
    <property type="term" value="F:oxidoreductase activity"/>
    <property type="evidence" value="ECO:0007669"/>
    <property type="project" value="UniProtKB-KW"/>
</dbReference>
<protein>
    <submittedName>
        <fullName evidence="4">Xanthine dehydrogenase YagR molybdenum-binding subunit</fullName>
    </submittedName>
</protein>
<dbReference type="RefSeq" id="WP_091597205.1">
    <property type="nucleotide sequence ID" value="NZ_JBHRWG010000002.1"/>
</dbReference>
<dbReference type="SUPFAM" id="SSF56003">
    <property type="entry name" value="Molybdenum cofactor-binding domain"/>
    <property type="match status" value="1"/>
</dbReference>
<reference evidence="5" key="1">
    <citation type="submission" date="2016-06" db="EMBL/GenBank/DDBJ databases">
        <authorList>
            <person name="Varghese N."/>
        </authorList>
    </citation>
    <scope>NUCLEOTIDE SEQUENCE [LARGE SCALE GENOMIC DNA]</scope>
    <source>
        <strain evidence="5">DSM 45344</strain>
    </source>
</reference>
<dbReference type="OrthoDB" id="8428274at2"/>
<dbReference type="PANTHER" id="PTHR11908:SF132">
    <property type="entry name" value="ALDEHYDE OXIDASE 1-RELATED"/>
    <property type="match status" value="1"/>
</dbReference>
<gene>
    <name evidence="4" type="ORF">GA0070620_6340</name>
</gene>
<dbReference type="InterPro" id="IPR036856">
    <property type="entry name" value="Ald_Oxase/Xan_DH_a/b_sf"/>
</dbReference>
<name>A0A1C3NDW8_9ACTN</name>
<dbReference type="EMBL" id="LT598496">
    <property type="protein sequence ID" value="SBV30739.1"/>
    <property type="molecule type" value="Genomic_DNA"/>
</dbReference>
<keyword evidence="5" id="KW-1185">Reference proteome</keyword>
<accession>A0A1C3NDW8</accession>
<dbReference type="STRING" id="307121.GA0070620_6340"/>
<organism evidence="4 5">
    <name type="scientific">Micromonospora krabiensis</name>
    <dbReference type="NCBI Taxonomy" id="307121"/>
    <lineage>
        <taxon>Bacteria</taxon>
        <taxon>Bacillati</taxon>
        <taxon>Actinomycetota</taxon>
        <taxon>Actinomycetes</taxon>
        <taxon>Micromonosporales</taxon>
        <taxon>Micromonosporaceae</taxon>
        <taxon>Micromonospora</taxon>
    </lineage>
</organism>
<dbReference type="AlphaFoldDB" id="A0A1C3NDW8"/>
<keyword evidence="1" id="KW-0500">Molybdenum</keyword>
<evidence type="ECO:0000313" key="5">
    <source>
        <dbReference type="Proteomes" id="UP000199393"/>
    </source>
</evidence>
<dbReference type="PATRIC" id="fig|307121.4.peg.6461"/>
<dbReference type="Proteomes" id="UP000199393">
    <property type="component" value="Chromosome I"/>
</dbReference>
<dbReference type="InterPro" id="IPR000674">
    <property type="entry name" value="Ald_Oxase/Xan_DH_a/b"/>
</dbReference>
<proteinExistence type="predicted"/>
<evidence type="ECO:0000313" key="4">
    <source>
        <dbReference type="EMBL" id="SBV30739.1"/>
    </source>
</evidence>
<dbReference type="InterPro" id="IPR037165">
    <property type="entry name" value="AldOxase/xan_DH_Mopterin-bd_sf"/>
</dbReference>
<evidence type="ECO:0000256" key="1">
    <source>
        <dbReference type="ARBA" id="ARBA00022505"/>
    </source>
</evidence>
<dbReference type="PANTHER" id="PTHR11908">
    <property type="entry name" value="XANTHINE DEHYDROGENASE"/>
    <property type="match status" value="1"/>
</dbReference>
<dbReference type="Pfam" id="PF02738">
    <property type="entry name" value="MoCoBD_1"/>
    <property type="match status" value="1"/>
</dbReference>
<dbReference type="SMART" id="SM01008">
    <property type="entry name" value="Ald_Xan_dh_C"/>
    <property type="match status" value="1"/>
</dbReference>
<dbReference type="Pfam" id="PF01315">
    <property type="entry name" value="Ald_Xan_dh_C"/>
    <property type="match status" value="1"/>
</dbReference>
<dbReference type="InterPro" id="IPR016208">
    <property type="entry name" value="Ald_Oxase/xanthine_DH-like"/>
</dbReference>
<evidence type="ECO:0000256" key="2">
    <source>
        <dbReference type="ARBA" id="ARBA00023002"/>
    </source>
</evidence>
<feature type="domain" description="Aldehyde oxidase/xanthine dehydrogenase a/b hammerhead" evidence="3">
    <location>
        <begin position="19"/>
        <end position="135"/>
    </location>
</feature>
<dbReference type="Gene3D" id="3.30.365.10">
    <property type="entry name" value="Aldehyde oxidase/xanthine dehydrogenase, molybdopterin binding domain"/>
    <property type="match status" value="4"/>
</dbReference>
<dbReference type="Pfam" id="PF20256">
    <property type="entry name" value="MoCoBD_2"/>
    <property type="match status" value="1"/>
</dbReference>
<dbReference type="GO" id="GO:0005506">
    <property type="term" value="F:iron ion binding"/>
    <property type="evidence" value="ECO:0007669"/>
    <property type="project" value="InterPro"/>
</dbReference>
<dbReference type="InterPro" id="IPR008274">
    <property type="entry name" value="AldOxase/xan_DH_MoCoBD1"/>
</dbReference>
<sequence length="745" mass="79886">MSPAIGATLNRVDGRPKVRGEARYSAEVPVPGLTHAVLVNAKVANARITAIDTSEAERAAGVLAVLTHRNLGRVATVPRMLPSLAGLAAPGQTFFPMQDETVHYGGQPVAIVVADTIERADHAGTLIRFEYETSPATTLLDQARDQAYVPERIFGGLLPGHTARGDVAKALGEADVSVTATFRFSANHHNPLEPSASTAVWEAPDRLTVYDSTQGPNAVQLTLAELLGLPPISIRVVSHAVGGSFGSKAMVWHHPALAALAARHVGRPVRLVLTREQMFTSCGHREEQEQQITLGARADGRITALRHDKLSLTSPFDDWAEPSLQSPSVAYTSPNYEGTYRLVRGNTITPTFMRAPGEATGMVALECAMDELAERVGVDPLELRLRNYSETDPESGQPWSSSGLRECYQRAAELFGWRDRDPRPRARRDGQWLIGSGMASALYPVTQPVNPQRARARLYNDGTAVVEAGVSEFGTGVYTAMTQVAADALGLPVERVRFVGGSSDLPNITAAVGSAGTSAVGSAVHLAACELRDQLIRRTVGDDHSPLRGADPARVEVRDGRMVLRDRPDVGETYADLLHRTMTPDVEVLGTWNPPPQDAGYGVHTFGAQMAEVAVDADLGVVRVRRMVGVFAPGRVLNRKTAHSQLMGGMLWGLSQALLEVTRMDPRLGRWANASLGDYLVPVNADAPDVVVDTVEVRDDVVNPIGIKGVGEIGVVGAAAAIANAVHHATGRRQYELPITLEKLL</sequence>
<evidence type="ECO:0000259" key="3">
    <source>
        <dbReference type="SMART" id="SM01008"/>
    </source>
</evidence>
<dbReference type="SUPFAM" id="SSF54665">
    <property type="entry name" value="CO dehydrogenase molybdoprotein N-domain-like"/>
    <property type="match status" value="1"/>
</dbReference>
<dbReference type="InterPro" id="IPR046867">
    <property type="entry name" value="AldOxase/xan_DH_MoCoBD2"/>
</dbReference>